<proteinExistence type="predicted"/>
<feature type="region of interest" description="Disordered" evidence="1">
    <location>
        <begin position="198"/>
        <end position="276"/>
    </location>
</feature>
<feature type="transmembrane region" description="Helical" evidence="2">
    <location>
        <begin position="6"/>
        <end position="25"/>
    </location>
</feature>
<dbReference type="Proteomes" id="UP000319103">
    <property type="component" value="Unassembled WGS sequence"/>
</dbReference>
<keyword evidence="2" id="KW-1133">Transmembrane helix</keyword>
<reference evidence="3 4" key="1">
    <citation type="submission" date="2019-06" db="EMBL/GenBank/DDBJ databases">
        <title>Description of Kitasatospora acidophila sp. nov. isolated from pine grove soil, and reclassification of Streptomyces novaecaesareae to Kitasatospora novaeceasareae comb. nov.</title>
        <authorList>
            <person name="Kim M.J."/>
        </authorList>
    </citation>
    <scope>NUCLEOTIDE SEQUENCE [LARGE SCALE GENOMIC DNA]</scope>
    <source>
        <strain evidence="3 4">MMS16-CNU292</strain>
    </source>
</reference>
<dbReference type="OrthoDB" id="4301348at2"/>
<keyword evidence="2" id="KW-0472">Membrane</keyword>
<evidence type="ECO:0000313" key="3">
    <source>
        <dbReference type="EMBL" id="TQF05787.1"/>
    </source>
</evidence>
<keyword evidence="4" id="KW-1185">Reference proteome</keyword>
<dbReference type="EMBL" id="VIGB01000003">
    <property type="protein sequence ID" value="TQF05787.1"/>
    <property type="molecule type" value="Genomic_DNA"/>
</dbReference>
<protein>
    <submittedName>
        <fullName evidence="3">Uncharacterized protein</fullName>
    </submittedName>
</protein>
<gene>
    <name evidence="3" type="ORF">E6W39_30595</name>
</gene>
<feature type="compositionally biased region" description="Low complexity" evidence="1">
    <location>
        <begin position="245"/>
        <end position="265"/>
    </location>
</feature>
<dbReference type="AlphaFoldDB" id="A0A540WA54"/>
<evidence type="ECO:0000256" key="2">
    <source>
        <dbReference type="SAM" id="Phobius"/>
    </source>
</evidence>
<organism evidence="3 4">
    <name type="scientific">Kitasatospora acidiphila</name>
    <dbReference type="NCBI Taxonomy" id="2567942"/>
    <lineage>
        <taxon>Bacteria</taxon>
        <taxon>Bacillati</taxon>
        <taxon>Actinomycetota</taxon>
        <taxon>Actinomycetes</taxon>
        <taxon>Kitasatosporales</taxon>
        <taxon>Streptomycetaceae</taxon>
        <taxon>Kitasatospora</taxon>
    </lineage>
</organism>
<feature type="compositionally biased region" description="Low complexity" evidence="1">
    <location>
        <begin position="198"/>
        <end position="226"/>
    </location>
</feature>
<accession>A0A540WA54</accession>
<name>A0A540WA54_9ACTN</name>
<dbReference type="RefSeq" id="WP_141636246.1">
    <property type="nucleotide sequence ID" value="NZ_VIGB01000003.1"/>
</dbReference>
<evidence type="ECO:0000256" key="1">
    <source>
        <dbReference type="SAM" id="MobiDB-lite"/>
    </source>
</evidence>
<comment type="caution">
    <text evidence="3">The sequence shown here is derived from an EMBL/GenBank/DDBJ whole genome shotgun (WGS) entry which is preliminary data.</text>
</comment>
<sequence length="276" mass="30326">MGIGMLVLYAALAVVGLWLTAELLLQGRAPLHWRALALGGFLLVVAGMAVHSVPVIGGGAVGFALGQVLVTTAVKRGGKPAWSLRRSNGELPGALAKVPLLAAATSGTEAVVAAEPPRIGEVGPIEVTEPEAELLPEPELAQLPVDDGDFGIYETAYPQPEQQQPQLQQQFAYGYYQQEPYEQQQPAYGYYEQQPQYQGYQGHQGHDGYQGYDQQQWQPQAPAYDQGSYQPEYGGQPEYGMPGIPQQQPPEYYQQYQPQPQYQEQPQEHGSWQGWQ</sequence>
<evidence type="ECO:0000313" key="4">
    <source>
        <dbReference type="Proteomes" id="UP000319103"/>
    </source>
</evidence>
<keyword evidence="2" id="KW-0812">Transmembrane</keyword>